<proteinExistence type="predicted"/>
<evidence type="ECO:0000313" key="1">
    <source>
        <dbReference type="EMBL" id="RHA76489.1"/>
    </source>
</evidence>
<dbReference type="AlphaFoldDB" id="A0A413T175"/>
<reference evidence="1 2" key="1">
    <citation type="submission" date="2018-08" db="EMBL/GenBank/DDBJ databases">
        <title>A genome reference for cultivated species of the human gut microbiota.</title>
        <authorList>
            <person name="Zou Y."/>
            <person name="Xue W."/>
            <person name="Luo G."/>
        </authorList>
    </citation>
    <scope>NUCLEOTIDE SEQUENCE [LARGE SCALE GENOMIC DNA]</scope>
    <source>
        <strain evidence="1 2">AM42-38</strain>
    </source>
</reference>
<dbReference type="RefSeq" id="WP_118400251.1">
    <property type="nucleotide sequence ID" value="NZ_CABJGD010000010.1"/>
</dbReference>
<protein>
    <submittedName>
        <fullName evidence="1">Uncharacterized protein</fullName>
    </submittedName>
</protein>
<evidence type="ECO:0000313" key="2">
    <source>
        <dbReference type="Proteomes" id="UP000283855"/>
    </source>
</evidence>
<dbReference type="EMBL" id="QSFT01000010">
    <property type="protein sequence ID" value="RHA76489.1"/>
    <property type="molecule type" value="Genomic_DNA"/>
</dbReference>
<gene>
    <name evidence="1" type="ORF">DW921_06420</name>
</gene>
<dbReference type="Proteomes" id="UP000283855">
    <property type="component" value="Unassembled WGS sequence"/>
</dbReference>
<accession>A0A413T175</accession>
<sequence length="157" mass="17592">MSEEQEVISVSEYVADYEQLARIIFSPSMVLGEVVAPSAFNLVRLKSGTDEDYVSVNRMDYWEPSYENCRKYRPRIEGDRIAGYAKLTAGDVRQSSIEDITTEVTAYPSKSNPFHAGISYTAGSELIKGHCESPEFLMVTSMLASQSIFVPFEYQSS</sequence>
<name>A0A413T175_9BACT</name>
<comment type="caution">
    <text evidence="1">The sequence shown here is derived from an EMBL/GenBank/DDBJ whole genome shotgun (WGS) entry which is preliminary data.</text>
</comment>
<organism evidence="1 2">
    <name type="scientific">Phocaeicola coprophilus</name>
    <dbReference type="NCBI Taxonomy" id="387090"/>
    <lineage>
        <taxon>Bacteria</taxon>
        <taxon>Pseudomonadati</taxon>
        <taxon>Bacteroidota</taxon>
        <taxon>Bacteroidia</taxon>
        <taxon>Bacteroidales</taxon>
        <taxon>Bacteroidaceae</taxon>
        <taxon>Phocaeicola</taxon>
    </lineage>
</organism>